<gene>
    <name evidence="2" type="ORF">E5225_03155</name>
</gene>
<dbReference type="Proteomes" id="UP000296469">
    <property type="component" value="Chromosome"/>
</dbReference>
<dbReference type="Gene3D" id="1.10.1220.10">
    <property type="entry name" value="Met repressor-like"/>
    <property type="match status" value="1"/>
</dbReference>
<dbReference type="InterPro" id="IPR010985">
    <property type="entry name" value="Ribbon_hlx_hlx"/>
</dbReference>
<keyword evidence="3" id="KW-1185">Reference proteome</keyword>
<reference evidence="2 3" key="1">
    <citation type="submission" date="2019-04" db="EMBL/GenBank/DDBJ databases">
        <title>Isolation and identification of Cellulomonas shaoxiangyii sp. Nov. isolated from feces of the Tibetan antelopes (Pantholops hodgsonii) in the Qinghai-Tibet plateau of China.</title>
        <authorList>
            <person name="Tian Z."/>
        </authorList>
    </citation>
    <scope>NUCLEOTIDE SEQUENCE [LARGE SCALE GENOMIC DNA]</scope>
    <source>
        <strain evidence="2 3">Z28</strain>
    </source>
</reference>
<evidence type="ECO:0000313" key="3">
    <source>
        <dbReference type="Proteomes" id="UP000296469"/>
    </source>
</evidence>
<organism evidence="2 3">
    <name type="scientific">Cellulomonas shaoxiangyii</name>
    <dbReference type="NCBI Taxonomy" id="2566013"/>
    <lineage>
        <taxon>Bacteria</taxon>
        <taxon>Bacillati</taxon>
        <taxon>Actinomycetota</taxon>
        <taxon>Actinomycetes</taxon>
        <taxon>Micrococcales</taxon>
        <taxon>Cellulomonadaceae</taxon>
        <taxon>Cellulomonas</taxon>
    </lineage>
</organism>
<name>A0A4P7SEX4_9CELL</name>
<proteinExistence type="predicted"/>
<feature type="region of interest" description="Disordered" evidence="1">
    <location>
        <begin position="56"/>
        <end position="76"/>
    </location>
</feature>
<dbReference type="OrthoDB" id="3692970at2"/>
<dbReference type="AlphaFoldDB" id="A0A4P7SEX4"/>
<accession>A0A4P7SEX4</accession>
<evidence type="ECO:0000313" key="2">
    <source>
        <dbReference type="EMBL" id="QCB92699.1"/>
    </source>
</evidence>
<dbReference type="SUPFAM" id="SSF47598">
    <property type="entry name" value="Ribbon-helix-helix"/>
    <property type="match status" value="1"/>
</dbReference>
<dbReference type="GO" id="GO:0006355">
    <property type="term" value="P:regulation of DNA-templated transcription"/>
    <property type="evidence" value="ECO:0007669"/>
    <property type="project" value="InterPro"/>
</dbReference>
<evidence type="ECO:0000256" key="1">
    <source>
        <dbReference type="SAM" id="MobiDB-lite"/>
    </source>
</evidence>
<feature type="compositionally biased region" description="Low complexity" evidence="1">
    <location>
        <begin position="56"/>
        <end position="68"/>
    </location>
</feature>
<dbReference type="KEGG" id="celz:E5225_03155"/>
<sequence length="76" mass="8214">MKLSVSLPEDDVATLDRYVQQHPGATRSSAVQDAVRLLRDRTLQEQYGEAFAEWTASADASAWDSTSGDGRRGGSA</sequence>
<protein>
    <submittedName>
        <fullName evidence="2">Antitoxin</fullName>
    </submittedName>
</protein>
<dbReference type="CDD" id="cd22231">
    <property type="entry name" value="RHH_NikR_HicB-like"/>
    <property type="match status" value="1"/>
</dbReference>
<dbReference type="InterPro" id="IPR013321">
    <property type="entry name" value="Arc_rbn_hlx_hlx"/>
</dbReference>
<dbReference type="EMBL" id="CP039291">
    <property type="protein sequence ID" value="QCB92699.1"/>
    <property type="molecule type" value="Genomic_DNA"/>
</dbReference>